<evidence type="ECO:0000256" key="1">
    <source>
        <dbReference type="SAM" id="MobiDB-lite"/>
    </source>
</evidence>
<dbReference type="EMBL" id="JARK01000061">
    <property type="protein sequence ID" value="EYC44433.1"/>
    <property type="molecule type" value="Genomic_DNA"/>
</dbReference>
<organism evidence="2 3">
    <name type="scientific">Ancylostoma ceylanicum</name>
    <dbReference type="NCBI Taxonomy" id="53326"/>
    <lineage>
        <taxon>Eukaryota</taxon>
        <taxon>Metazoa</taxon>
        <taxon>Ecdysozoa</taxon>
        <taxon>Nematoda</taxon>
        <taxon>Chromadorea</taxon>
        <taxon>Rhabditida</taxon>
        <taxon>Rhabditina</taxon>
        <taxon>Rhabditomorpha</taxon>
        <taxon>Strongyloidea</taxon>
        <taxon>Ancylostomatidae</taxon>
        <taxon>Ancylostomatinae</taxon>
        <taxon>Ancylostoma</taxon>
    </lineage>
</organism>
<dbReference type="AlphaFoldDB" id="A0A016WZH4"/>
<sequence>MKRRWITGPKVYTVDGDCLLEQMLVESNYFSIFSGPVCGDEEAGNGPDKEKVNSIILYWVYGRGGKQEEQEHEDDEEKEGEDVEEEGAAGEALEEVTVEEEKEEEEEKGKALEEDQGDAVKEEEAVEKPFA</sequence>
<dbReference type="Proteomes" id="UP000024635">
    <property type="component" value="Unassembled WGS sequence"/>
</dbReference>
<feature type="compositionally biased region" description="Basic and acidic residues" evidence="1">
    <location>
        <begin position="107"/>
        <end position="131"/>
    </location>
</feature>
<proteinExistence type="predicted"/>
<feature type="region of interest" description="Disordered" evidence="1">
    <location>
        <begin position="64"/>
        <end position="131"/>
    </location>
</feature>
<accession>A0A016WZH4</accession>
<name>A0A016WZH4_9BILA</name>
<reference evidence="3" key="1">
    <citation type="journal article" date="2015" name="Nat. Genet.">
        <title>The genome and transcriptome of the zoonotic hookworm Ancylostoma ceylanicum identify infection-specific gene families.</title>
        <authorList>
            <person name="Schwarz E.M."/>
            <person name="Hu Y."/>
            <person name="Antoshechkin I."/>
            <person name="Miller M.M."/>
            <person name="Sternberg P.W."/>
            <person name="Aroian R.V."/>
        </authorList>
    </citation>
    <scope>NUCLEOTIDE SEQUENCE</scope>
    <source>
        <strain evidence="3">HY135</strain>
    </source>
</reference>
<evidence type="ECO:0000313" key="3">
    <source>
        <dbReference type="Proteomes" id="UP000024635"/>
    </source>
</evidence>
<gene>
    <name evidence="2" type="primary">Acey_s0461.g1874</name>
    <name evidence="2" type="ORF">Y032_0461g1874</name>
</gene>
<feature type="compositionally biased region" description="Acidic residues" evidence="1">
    <location>
        <begin position="70"/>
        <end position="106"/>
    </location>
</feature>
<evidence type="ECO:0000313" key="2">
    <source>
        <dbReference type="EMBL" id="EYC44433.1"/>
    </source>
</evidence>
<keyword evidence="3" id="KW-1185">Reference proteome</keyword>
<comment type="caution">
    <text evidence="2">The sequence shown here is derived from an EMBL/GenBank/DDBJ whole genome shotgun (WGS) entry which is preliminary data.</text>
</comment>
<protein>
    <submittedName>
        <fullName evidence="2">Uncharacterized protein</fullName>
    </submittedName>
</protein>